<dbReference type="Gene3D" id="3.40.50.300">
    <property type="entry name" value="P-loop containing nucleotide triphosphate hydrolases"/>
    <property type="match status" value="1"/>
</dbReference>
<feature type="region of interest" description="Disordered" evidence="4">
    <location>
        <begin position="247"/>
        <end position="284"/>
    </location>
</feature>
<accession>A0A7K3LY28</accession>
<dbReference type="SUPFAM" id="SSF48452">
    <property type="entry name" value="TPR-like"/>
    <property type="match status" value="3"/>
</dbReference>
<dbReference type="InterPro" id="IPR027417">
    <property type="entry name" value="P-loop_NTPase"/>
</dbReference>
<dbReference type="RefSeq" id="WP_162448594.1">
    <property type="nucleotide sequence ID" value="NZ_WLZY01000001.1"/>
</dbReference>
<dbReference type="Gene3D" id="1.25.40.10">
    <property type="entry name" value="Tetratricopeptide repeat domain"/>
    <property type="match status" value="3"/>
</dbReference>
<dbReference type="InterPro" id="IPR036388">
    <property type="entry name" value="WH-like_DNA-bd_sf"/>
</dbReference>
<dbReference type="InterPro" id="IPR005158">
    <property type="entry name" value="BTAD"/>
</dbReference>
<dbReference type="EMBL" id="WLZY01000001">
    <property type="protein sequence ID" value="NDL55936.1"/>
    <property type="molecule type" value="Genomic_DNA"/>
</dbReference>
<dbReference type="AlphaFoldDB" id="A0A7K3LY28"/>
<dbReference type="GO" id="GO:0006355">
    <property type="term" value="P:regulation of DNA-templated transcription"/>
    <property type="evidence" value="ECO:0007669"/>
    <property type="project" value="InterPro"/>
</dbReference>
<dbReference type="InterPro" id="IPR058852">
    <property type="entry name" value="HTH_77"/>
</dbReference>
<feature type="compositionally biased region" description="Low complexity" evidence="4">
    <location>
        <begin position="257"/>
        <end position="271"/>
    </location>
</feature>
<keyword evidence="2 3" id="KW-0238">DNA-binding</keyword>
<dbReference type="Pfam" id="PF00486">
    <property type="entry name" value="Trans_reg_C"/>
    <property type="match status" value="1"/>
</dbReference>
<feature type="domain" description="OmpR/PhoB-type" evidence="5">
    <location>
        <begin position="1"/>
        <end position="96"/>
    </location>
</feature>
<evidence type="ECO:0000259" key="5">
    <source>
        <dbReference type="PROSITE" id="PS51755"/>
    </source>
</evidence>
<evidence type="ECO:0000313" key="6">
    <source>
        <dbReference type="EMBL" id="NDL55936.1"/>
    </source>
</evidence>
<evidence type="ECO:0000256" key="1">
    <source>
        <dbReference type="ARBA" id="ARBA00005820"/>
    </source>
</evidence>
<comment type="caution">
    <text evidence="6">The sequence shown here is derived from an EMBL/GenBank/DDBJ whole genome shotgun (WGS) entry which is preliminary data.</text>
</comment>
<dbReference type="InterPro" id="IPR001867">
    <property type="entry name" value="OmpR/PhoB-type_DNA-bd"/>
</dbReference>
<dbReference type="CDD" id="cd15831">
    <property type="entry name" value="BTAD"/>
    <property type="match status" value="1"/>
</dbReference>
<dbReference type="Pfam" id="PF25872">
    <property type="entry name" value="HTH_77"/>
    <property type="match status" value="1"/>
</dbReference>
<dbReference type="InterPro" id="IPR016032">
    <property type="entry name" value="Sig_transdc_resp-reg_C-effctor"/>
</dbReference>
<dbReference type="Pfam" id="PF13191">
    <property type="entry name" value="AAA_16"/>
    <property type="match status" value="1"/>
</dbReference>
<feature type="DNA-binding region" description="OmpR/PhoB-type" evidence="3">
    <location>
        <begin position="1"/>
        <end position="96"/>
    </location>
</feature>
<evidence type="ECO:0000256" key="4">
    <source>
        <dbReference type="SAM" id="MobiDB-lite"/>
    </source>
</evidence>
<dbReference type="PANTHER" id="PTHR47691">
    <property type="entry name" value="REGULATOR-RELATED"/>
    <property type="match status" value="1"/>
</dbReference>
<dbReference type="GO" id="GO:0000160">
    <property type="term" value="P:phosphorelay signal transduction system"/>
    <property type="evidence" value="ECO:0007669"/>
    <property type="project" value="InterPro"/>
</dbReference>
<protein>
    <submittedName>
        <fullName evidence="6">AfsR/SARP family transcriptional regulator</fullName>
    </submittedName>
</protein>
<dbReference type="Gene3D" id="1.10.10.10">
    <property type="entry name" value="Winged helix-like DNA-binding domain superfamily/Winged helix DNA-binding domain"/>
    <property type="match status" value="1"/>
</dbReference>
<dbReference type="SMART" id="SM00862">
    <property type="entry name" value="Trans_reg_C"/>
    <property type="match status" value="1"/>
</dbReference>
<dbReference type="SMART" id="SM01043">
    <property type="entry name" value="BTAD"/>
    <property type="match status" value="1"/>
</dbReference>
<dbReference type="PROSITE" id="PS51755">
    <property type="entry name" value="OMPR_PHOB"/>
    <property type="match status" value="1"/>
</dbReference>
<sequence>MRFSVLGPLAVWTAEGEPVAVPEAKVRALLASLLVNLGQPVSADRLIDHLWGAAPPARAINTLQTKVSQLRRVLESAAPDGRRVLVHQPAGYVLKVQPDALDAHRFHTLTARAREAREPQDRAEGLAAALSLWRGAALADFRDEPFAQAAITRLEEDRLVALEEQAEARLELGEHAQLAVELADLVALHPLRERLRAAHIRALYGGGRPSEALASYHNLRERLADELGLDPGAELVALQQSILRQDPALTPGAGTTGSPVSAPASESAAPAPGVPQAPELSQNSVPAPLTTIVGRAQAIDEIHDLLRGRRLITLTGPGGVGKTRLALAVAARLAGPGIGSSVASGGIWFAELAAVPRPAARAGHDTVADIADLIASTLGIRDDSGNAASATLPGASTLDRLARSLHGRDAVLVLDNCEHLIEPVAELAGRLLGSAPGLRILTTSREPLGVAGEHVQRVPPLELPAAAATDPEILESFSAMQLFVARAAAAAPGFALTAENAAEAAAICRRLDGIPLAIELAASRVPGLGVSELAARMDDRFQLLTAGKRGVPARQRTLRAMIDWSWELLEPTERTVLRRLAAHSGGATLASAEAVCADTVVPIQEVAPALARLVDQSLVVATQHDSETRYGLLESVATYCQERLAEAGEAMAAAGRQRRYYLELAEHAEAHLRDNEQCRWLRRLTLETANLRLAIDTAITENAVDDALRLVNALAWGWYLRGRRREAIRTLGRVLDMDATASAALTARARSWYAGLNALDRGQRSEPADAVLKLFDDTSDPEGRAYAHWLLGYAEYGFGNLALSERLADEALASFERSGHRWGTAASLVLKAAQAVFHGDLPAVLRYGEQAAAIFTQLGDGWGRLEAIDVLGTHAEITGDYEAAQALYEEGRGIAEYLEMWSEYSSMLSRMGRIALLLGDYARADHLHQQAADLAARHDDLPNEEMAGLGLALSARRQGHLDTAERHLLRWLEWNHQLEAHYGTSLIRAELGFVAELRGDAEAARIHHTQSLAGARSTGDPRAVALALEGLAGAASLDGHHTWAARLLGASTTLRERVGAPLPPAERTDVDRITARVRHSLGEPVFSEEFATGTELTPDDLV</sequence>
<dbReference type="Pfam" id="PF03704">
    <property type="entry name" value="BTAD"/>
    <property type="match status" value="1"/>
</dbReference>
<dbReference type="SUPFAM" id="SSF46894">
    <property type="entry name" value="C-terminal effector domain of the bipartite response regulators"/>
    <property type="match status" value="1"/>
</dbReference>
<dbReference type="Proteomes" id="UP000460435">
    <property type="component" value="Unassembled WGS sequence"/>
</dbReference>
<dbReference type="GO" id="GO:0003677">
    <property type="term" value="F:DNA binding"/>
    <property type="evidence" value="ECO:0007669"/>
    <property type="project" value="UniProtKB-UniRule"/>
</dbReference>
<reference evidence="6 7" key="1">
    <citation type="submission" date="2019-11" db="EMBL/GenBank/DDBJ databases">
        <authorList>
            <person name="Li X.-J."/>
            <person name="Feng X.-M."/>
        </authorList>
    </citation>
    <scope>NUCLEOTIDE SEQUENCE [LARGE SCALE GENOMIC DNA]</scope>
    <source>
        <strain evidence="6 7">XMNu-373</strain>
    </source>
</reference>
<dbReference type="InterPro" id="IPR011990">
    <property type="entry name" value="TPR-like_helical_dom_sf"/>
</dbReference>
<name>A0A7K3LY28_9ACTN</name>
<dbReference type="PANTHER" id="PTHR47691:SF3">
    <property type="entry name" value="HTH-TYPE TRANSCRIPTIONAL REGULATOR RV0890C-RELATED"/>
    <property type="match status" value="1"/>
</dbReference>
<evidence type="ECO:0000256" key="2">
    <source>
        <dbReference type="ARBA" id="ARBA00023125"/>
    </source>
</evidence>
<proteinExistence type="inferred from homology"/>
<organism evidence="6 7">
    <name type="scientific">Phytoactinopolyspora mesophila</name>
    <dbReference type="NCBI Taxonomy" id="2650750"/>
    <lineage>
        <taxon>Bacteria</taxon>
        <taxon>Bacillati</taxon>
        <taxon>Actinomycetota</taxon>
        <taxon>Actinomycetes</taxon>
        <taxon>Jiangellales</taxon>
        <taxon>Jiangellaceae</taxon>
        <taxon>Phytoactinopolyspora</taxon>
    </lineage>
</organism>
<evidence type="ECO:0000313" key="7">
    <source>
        <dbReference type="Proteomes" id="UP000460435"/>
    </source>
</evidence>
<evidence type="ECO:0000256" key="3">
    <source>
        <dbReference type="PROSITE-ProRule" id="PRU01091"/>
    </source>
</evidence>
<gene>
    <name evidence="6" type="ORF">F7O44_02505</name>
</gene>
<comment type="similarity">
    <text evidence="1">Belongs to the AfsR/DnrI/RedD regulatory family.</text>
</comment>
<dbReference type="SUPFAM" id="SSF52540">
    <property type="entry name" value="P-loop containing nucleoside triphosphate hydrolases"/>
    <property type="match status" value="1"/>
</dbReference>
<keyword evidence="7" id="KW-1185">Reference proteome</keyword>
<dbReference type="InterPro" id="IPR041664">
    <property type="entry name" value="AAA_16"/>
</dbReference>